<organism evidence="2 3">
    <name type="scientific">Pseudomonas kielensis</name>
    <dbReference type="NCBI Taxonomy" id="2762577"/>
    <lineage>
        <taxon>Bacteria</taxon>
        <taxon>Pseudomonadati</taxon>
        <taxon>Pseudomonadota</taxon>
        <taxon>Gammaproteobacteria</taxon>
        <taxon>Pseudomonadales</taxon>
        <taxon>Pseudomonadaceae</taxon>
        <taxon>Pseudomonas</taxon>
    </lineage>
</organism>
<protein>
    <submittedName>
        <fullName evidence="2">PAAR domain-containing protein</fullName>
    </submittedName>
</protein>
<gene>
    <name evidence="2" type="ORF">H7995_06415</name>
</gene>
<dbReference type="EMBL" id="JACMYG010000005">
    <property type="protein sequence ID" value="MBC2689434.1"/>
    <property type="molecule type" value="Genomic_DNA"/>
</dbReference>
<dbReference type="InterPro" id="IPR008727">
    <property type="entry name" value="PAAR_motif"/>
</dbReference>
<dbReference type="Pfam" id="PF05488">
    <property type="entry name" value="PAAR_motif"/>
    <property type="match status" value="1"/>
</dbReference>
<dbReference type="RefSeq" id="WP_166591442.1">
    <property type="nucleotide sequence ID" value="NZ_CP090311.1"/>
</dbReference>
<dbReference type="CDD" id="cd14744">
    <property type="entry name" value="PAAR_CT_2"/>
    <property type="match status" value="1"/>
</dbReference>
<accession>A0A7X1GBJ7</accession>
<dbReference type="AlphaFoldDB" id="A0A7X1GBJ7"/>
<evidence type="ECO:0000256" key="1">
    <source>
        <dbReference type="SAM" id="MobiDB-lite"/>
    </source>
</evidence>
<proteinExistence type="predicted"/>
<dbReference type="Proteomes" id="UP000526003">
    <property type="component" value="Unassembled WGS sequence"/>
</dbReference>
<feature type="region of interest" description="Disordered" evidence="1">
    <location>
        <begin position="96"/>
        <end position="141"/>
    </location>
</feature>
<keyword evidence="3" id="KW-1185">Reference proteome</keyword>
<evidence type="ECO:0000313" key="3">
    <source>
        <dbReference type="Proteomes" id="UP000526003"/>
    </source>
</evidence>
<comment type="caution">
    <text evidence="2">The sequence shown here is derived from an EMBL/GenBank/DDBJ whole genome shotgun (WGS) entry which is preliminary data.</text>
</comment>
<sequence length="141" mass="14588">MNEGHFIGLKDRTTCGGVVLDGDIRIMLYGLAHAREGDRVTCGKDGKTYRIVGGVAHIVSHGKPLAGTLDSFSNCPCKAQLIPSVFTATYERQVDPAPGATLGTAQPTTPPATRHSIAPRPSGITPSSNPVPGISPDAGQA</sequence>
<reference evidence="2 3" key="1">
    <citation type="submission" date="2020-08" db="EMBL/GenBank/DDBJ databases">
        <title>Pseudomonas sp. nov.</title>
        <authorList>
            <person name="Gieschler S."/>
            <person name="Fiedler G."/>
            <person name="Brinks E."/>
            <person name="Boehnlein C."/>
            <person name="Franz C.M.A.P."/>
            <person name="Kabisch J."/>
        </authorList>
    </citation>
    <scope>NUCLEOTIDE SEQUENCE [LARGE SCALE GENOMIC DNA]</scope>
    <source>
        <strain evidence="2 3">MBT-1</strain>
    </source>
</reference>
<evidence type="ECO:0000313" key="2">
    <source>
        <dbReference type="EMBL" id="MBC2689434.1"/>
    </source>
</evidence>
<name>A0A7X1GBJ7_9PSED</name>